<dbReference type="Proteomes" id="UP000825051">
    <property type="component" value="Chromosome"/>
</dbReference>
<reference evidence="3" key="1">
    <citation type="submission" date="2021-08" db="EMBL/GenBank/DDBJ databases">
        <title>Genome of a novel bacterium of the phylum Verrucomicrobia, Oleiharenicola sp. KSB-15.</title>
        <authorList>
            <person name="Chung J.-H."/>
            <person name="Ahn J.-H."/>
            <person name="Yoon Y."/>
            <person name="Kim D.-Y."/>
            <person name="An S.-H."/>
            <person name="Park I."/>
            <person name="Yeon J."/>
        </authorList>
    </citation>
    <scope>NUCLEOTIDE SEQUENCE</scope>
    <source>
        <strain evidence="3">KSB-15</strain>
    </source>
</reference>
<feature type="region of interest" description="Disordered" evidence="1">
    <location>
        <begin position="202"/>
        <end position="230"/>
    </location>
</feature>
<evidence type="ECO:0000256" key="2">
    <source>
        <dbReference type="SAM" id="SignalP"/>
    </source>
</evidence>
<evidence type="ECO:0000313" key="4">
    <source>
        <dbReference type="Proteomes" id="UP000825051"/>
    </source>
</evidence>
<accession>A0A8F9XGB8</accession>
<name>A0A8F9XGB8_9BACT</name>
<organism evidence="3 4">
    <name type="scientific">Horticoccus luteus</name>
    <dbReference type="NCBI Taxonomy" id="2862869"/>
    <lineage>
        <taxon>Bacteria</taxon>
        <taxon>Pseudomonadati</taxon>
        <taxon>Verrucomicrobiota</taxon>
        <taxon>Opitutia</taxon>
        <taxon>Opitutales</taxon>
        <taxon>Opitutaceae</taxon>
        <taxon>Horticoccus</taxon>
    </lineage>
</organism>
<feature type="signal peptide" evidence="2">
    <location>
        <begin position="1"/>
        <end position="21"/>
    </location>
</feature>
<dbReference type="KEGG" id="ole:K0B96_12130"/>
<protein>
    <submittedName>
        <fullName evidence="3">Uncharacterized protein</fullName>
    </submittedName>
</protein>
<sequence length="230" mass="25310">MTQRWVRFFPWLALTGAVAFAGPDARRESAVNEKAASAPSDATGVKHPRAVSPHLAAALAEKMPKFAPEAAAHAAPKAPGQAEAEAEVPGDQPANGIVRLPRYVVREEKPPSDRDVRSPRGLEAHAMDKYMGAPGGFSRGVLNRFTFGQAWDRWIKGRVPILGRFDWEVTQENEAMKRYYDDEFRKELRGLVDFDVGAQTLSSRKGRARDDKSEPSTDKSTEGKKADGTH</sequence>
<evidence type="ECO:0000313" key="3">
    <source>
        <dbReference type="EMBL" id="QYM78055.1"/>
    </source>
</evidence>
<dbReference type="RefSeq" id="WP_220161159.1">
    <property type="nucleotide sequence ID" value="NZ_CP080507.1"/>
</dbReference>
<keyword evidence="4" id="KW-1185">Reference proteome</keyword>
<keyword evidence="2" id="KW-0732">Signal</keyword>
<proteinExistence type="predicted"/>
<feature type="region of interest" description="Disordered" evidence="1">
    <location>
        <begin position="68"/>
        <end position="95"/>
    </location>
</feature>
<dbReference type="AlphaFoldDB" id="A0A8F9XGB8"/>
<feature type="compositionally biased region" description="Low complexity" evidence="1">
    <location>
        <begin position="68"/>
        <end position="83"/>
    </location>
</feature>
<dbReference type="EMBL" id="CP080507">
    <property type="protein sequence ID" value="QYM78055.1"/>
    <property type="molecule type" value="Genomic_DNA"/>
</dbReference>
<gene>
    <name evidence="3" type="ORF">K0B96_12130</name>
</gene>
<evidence type="ECO:0000256" key="1">
    <source>
        <dbReference type="SAM" id="MobiDB-lite"/>
    </source>
</evidence>
<feature type="compositionally biased region" description="Basic and acidic residues" evidence="1">
    <location>
        <begin position="208"/>
        <end position="230"/>
    </location>
</feature>
<feature type="chain" id="PRO_5034415147" evidence="2">
    <location>
        <begin position="22"/>
        <end position="230"/>
    </location>
</feature>